<dbReference type="OrthoDB" id="1493289at2"/>
<reference evidence="3" key="2">
    <citation type="submission" date="2016-11" db="EMBL/GenBank/DDBJ databases">
        <authorList>
            <person name="Jaros S."/>
            <person name="Januszkiewicz K."/>
            <person name="Wedrychowicz H."/>
        </authorList>
    </citation>
    <scope>NUCLEOTIDE SEQUENCE [LARGE SCALE GENOMIC DNA]</scope>
    <source>
        <strain evidence="3">DSM 27989</strain>
    </source>
</reference>
<keyword evidence="1" id="KW-0472">Membrane</keyword>
<accession>A0A1M6VAL5</accession>
<dbReference type="InterPro" id="IPR011014">
    <property type="entry name" value="MscS_channel_TM-2"/>
</dbReference>
<dbReference type="PANTHER" id="PTHR30221">
    <property type="entry name" value="SMALL-CONDUCTANCE MECHANOSENSITIVE CHANNEL"/>
    <property type="match status" value="1"/>
</dbReference>
<keyword evidence="1" id="KW-0812">Transmembrane</keyword>
<dbReference type="EMBL" id="FRBH01000003">
    <property type="protein sequence ID" value="SHK78405.1"/>
    <property type="molecule type" value="Genomic_DNA"/>
</dbReference>
<proteinExistence type="predicted"/>
<dbReference type="RefSeq" id="WP_072930262.1">
    <property type="nucleotide sequence ID" value="NZ_BMFL01000024.1"/>
</dbReference>
<keyword evidence="5" id="KW-1185">Reference proteome</keyword>
<dbReference type="Proteomes" id="UP000184120">
    <property type="component" value="Unassembled WGS sequence"/>
</dbReference>
<feature type="transmembrane region" description="Helical" evidence="1">
    <location>
        <begin position="115"/>
        <end position="133"/>
    </location>
</feature>
<dbReference type="InterPro" id="IPR008910">
    <property type="entry name" value="MSC_TM_helix"/>
</dbReference>
<feature type="transmembrane region" description="Helical" evidence="1">
    <location>
        <begin position="154"/>
        <end position="174"/>
    </location>
</feature>
<feature type="transmembrane region" description="Helical" evidence="1">
    <location>
        <begin position="86"/>
        <end position="109"/>
    </location>
</feature>
<gene>
    <name evidence="2" type="ORF">GCM10010984_28820</name>
    <name evidence="3" type="ORF">SAMN05443634_103248</name>
</gene>
<dbReference type="STRING" id="1434701.SAMN05443634_103248"/>
<sequence length="279" mass="31175">MNIGLNFSLLDTLYQEFVIAFPKIVGAILFVIVSYLILKLILFITKSILKLSKIDKLKESLNNNDVLKNSSIEINPSKFILQFVRLFIILLIIIIGADIFGLTVVSNQIGRIIDYLPQFFSALLIFAGGFYLANYIKTIIKGLLKSIDLNGATIISNSIFYIIIVFTVITALNQAGVNTDLITNNLSLILGAIFLTLAIAFGLGSKDIIYRLLLSFYADKNFEIGQRVIIDDTVRGEIIAIDNICMTIHTGQERIVYPIKLIANKKITILEEESSKNQF</sequence>
<dbReference type="SUPFAM" id="SSF82861">
    <property type="entry name" value="Mechanosensitive channel protein MscS (YggB), transmembrane region"/>
    <property type="match status" value="1"/>
</dbReference>
<dbReference type="Gene3D" id="1.10.287.1260">
    <property type="match status" value="1"/>
</dbReference>
<reference evidence="2" key="5">
    <citation type="submission" date="2024-05" db="EMBL/GenBank/DDBJ databases">
        <authorList>
            <person name="Sun Q."/>
            <person name="Zhou Y."/>
        </authorList>
    </citation>
    <scope>NUCLEOTIDE SEQUENCE</scope>
    <source>
        <strain evidence="2">CGMCC 1.12707</strain>
    </source>
</reference>
<reference evidence="5" key="4">
    <citation type="journal article" date="2019" name="Int. J. Syst. Evol. Microbiol.">
        <title>The Global Catalogue of Microorganisms (GCM) 10K type strain sequencing project: providing services to taxonomists for standard genome sequencing and annotation.</title>
        <authorList>
            <consortium name="The Broad Institute Genomics Platform"/>
            <consortium name="The Broad Institute Genome Sequencing Center for Infectious Disease"/>
            <person name="Wu L."/>
            <person name="Ma J."/>
        </authorList>
    </citation>
    <scope>NUCLEOTIDE SEQUENCE [LARGE SCALE GENOMIC DNA]</scope>
    <source>
        <strain evidence="5">CGMCC 1.12707</strain>
    </source>
</reference>
<name>A0A1M6VAL5_9FLAO</name>
<dbReference type="PANTHER" id="PTHR30221:SF1">
    <property type="entry name" value="SMALL-CONDUCTANCE MECHANOSENSITIVE CHANNEL"/>
    <property type="match status" value="1"/>
</dbReference>
<evidence type="ECO:0000313" key="3">
    <source>
        <dbReference type="EMBL" id="SHK78405.1"/>
    </source>
</evidence>
<dbReference type="GO" id="GO:0016020">
    <property type="term" value="C:membrane"/>
    <property type="evidence" value="ECO:0007669"/>
    <property type="project" value="InterPro"/>
</dbReference>
<reference evidence="4" key="3">
    <citation type="submission" date="2016-11" db="EMBL/GenBank/DDBJ databases">
        <authorList>
            <person name="Varghese N."/>
            <person name="Submissions S."/>
        </authorList>
    </citation>
    <scope>NUCLEOTIDE SEQUENCE [LARGE SCALE GENOMIC DNA]</scope>
    <source>
        <strain evidence="4">DSM 27989</strain>
    </source>
</reference>
<dbReference type="Pfam" id="PF05552">
    <property type="entry name" value="MS_channel_1st_1"/>
    <property type="match status" value="1"/>
</dbReference>
<dbReference type="AlphaFoldDB" id="A0A1M6VAL5"/>
<evidence type="ECO:0000313" key="5">
    <source>
        <dbReference type="Proteomes" id="UP000650994"/>
    </source>
</evidence>
<dbReference type="GO" id="GO:0008381">
    <property type="term" value="F:mechanosensitive monoatomic ion channel activity"/>
    <property type="evidence" value="ECO:0007669"/>
    <property type="project" value="InterPro"/>
</dbReference>
<organism evidence="3 4">
    <name type="scientific">Chishuiella changwenlii</name>
    <dbReference type="NCBI Taxonomy" id="1434701"/>
    <lineage>
        <taxon>Bacteria</taxon>
        <taxon>Pseudomonadati</taxon>
        <taxon>Bacteroidota</taxon>
        <taxon>Flavobacteriia</taxon>
        <taxon>Flavobacteriales</taxon>
        <taxon>Weeksellaceae</taxon>
        <taxon>Chishuiella</taxon>
    </lineage>
</organism>
<dbReference type="EMBL" id="BMFL01000024">
    <property type="protein sequence ID" value="GGF09886.1"/>
    <property type="molecule type" value="Genomic_DNA"/>
</dbReference>
<protein>
    <submittedName>
        <fullName evidence="3">Conserved TM helix</fullName>
    </submittedName>
</protein>
<evidence type="ECO:0000313" key="2">
    <source>
        <dbReference type="EMBL" id="GGF09886.1"/>
    </source>
</evidence>
<evidence type="ECO:0000256" key="1">
    <source>
        <dbReference type="SAM" id="Phobius"/>
    </source>
</evidence>
<evidence type="ECO:0000313" key="4">
    <source>
        <dbReference type="Proteomes" id="UP000184120"/>
    </source>
</evidence>
<feature type="transmembrane region" description="Helical" evidence="1">
    <location>
        <begin position="186"/>
        <end position="204"/>
    </location>
</feature>
<dbReference type="InterPro" id="IPR045275">
    <property type="entry name" value="MscS_archaea/bacteria_type"/>
</dbReference>
<dbReference type="Proteomes" id="UP000650994">
    <property type="component" value="Unassembled WGS sequence"/>
</dbReference>
<feature type="transmembrane region" description="Helical" evidence="1">
    <location>
        <begin position="20"/>
        <end position="44"/>
    </location>
</feature>
<keyword evidence="1" id="KW-1133">Transmembrane helix</keyword>
<reference evidence="2" key="1">
    <citation type="journal article" date="2014" name="Int. J. Syst. Evol. Microbiol.">
        <title>Complete genome of a new Firmicutes species belonging to the dominant human colonic microbiota ('Ruminococcus bicirculans') reveals two chromosomes and a selective capacity to utilize plant glucans.</title>
        <authorList>
            <consortium name="NISC Comparative Sequencing Program"/>
            <person name="Wegmann U."/>
            <person name="Louis P."/>
            <person name="Goesmann A."/>
            <person name="Henrissat B."/>
            <person name="Duncan S.H."/>
            <person name="Flint H.J."/>
        </authorList>
    </citation>
    <scope>NUCLEOTIDE SEQUENCE</scope>
    <source>
        <strain evidence="2">CGMCC 1.12707</strain>
    </source>
</reference>